<sequence length="130" mass="13276">MSRLRLADEQGSAVAEFSLVLVLLAALLLAVLQLALALHVRNTLLDAAAEGARYAALAGASDGDGVQRTRELIAAAVAETYAGDVTARRTAIGDVPVVAVTVRATMPVIGLFGPEGAMEVTGHAALEAVE</sequence>
<evidence type="ECO:0000313" key="2">
    <source>
        <dbReference type="EMBL" id="XBX83560.1"/>
    </source>
</evidence>
<dbReference type="AlphaFoldDB" id="A0AAU7WCX1"/>
<dbReference type="InterPro" id="IPR012495">
    <property type="entry name" value="TadE-like_dom"/>
</dbReference>
<accession>A0AAU7WCX1</accession>
<evidence type="ECO:0000259" key="1">
    <source>
        <dbReference type="Pfam" id="PF07811"/>
    </source>
</evidence>
<dbReference type="Pfam" id="PF07811">
    <property type="entry name" value="TadE"/>
    <property type="match status" value="1"/>
</dbReference>
<gene>
    <name evidence="2" type="ORF">ABIQ69_06530</name>
</gene>
<protein>
    <submittedName>
        <fullName evidence="2">TadE/TadG family type IV pilus assembly protein</fullName>
    </submittedName>
</protein>
<reference evidence="2" key="1">
    <citation type="submission" date="2024-05" db="EMBL/GenBank/DDBJ databases">
        <authorList>
            <person name="Yu L."/>
        </authorList>
    </citation>
    <scope>NUCLEOTIDE SEQUENCE</scope>
    <source>
        <strain evidence="2">G08B096</strain>
    </source>
</reference>
<organism evidence="2">
    <name type="scientific">Agromyces sp. G08B096</name>
    <dbReference type="NCBI Taxonomy" id="3156399"/>
    <lineage>
        <taxon>Bacteria</taxon>
        <taxon>Bacillati</taxon>
        <taxon>Actinomycetota</taxon>
        <taxon>Actinomycetes</taxon>
        <taxon>Micrococcales</taxon>
        <taxon>Microbacteriaceae</taxon>
        <taxon>Agromyces</taxon>
    </lineage>
</organism>
<dbReference type="EMBL" id="CP158374">
    <property type="protein sequence ID" value="XBX83560.1"/>
    <property type="molecule type" value="Genomic_DNA"/>
</dbReference>
<feature type="domain" description="TadE-like" evidence="1">
    <location>
        <begin position="11"/>
        <end position="53"/>
    </location>
</feature>
<proteinExistence type="predicted"/>
<dbReference type="RefSeq" id="WP_350349562.1">
    <property type="nucleotide sequence ID" value="NZ_CP158374.1"/>
</dbReference>
<name>A0AAU7WCX1_9MICO</name>